<dbReference type="AlphaFoldDB" id="A0A9W7DD60"/>
<reference evidence="6" key="1">
    <citation type="submission" date="2023-04" db="EMBL/GenBank/DDBJ databases">
        <title>Ambrosiozyma monospora NBRC 1965.</title>
        <authorList>
            <person name="Ichikawa N."/>
            <person name="Sato H."/>
            <person name="Tonouchi N."/>
        </authorList>
    </citation>
    <scope>NUCLEOTIDE SEQUENCE</scope>
    <source>
        <strain evidence="6">NBRC 1965</strain>
    </source>
</reference>
<evidence type="ECO:0000256" key="2">
    <source>
        <dbReference type="PROSITE-ProRule" id="PRU00285"/>
    </source>
</evidence>
<comment type="similarity">
    <text evidence="2 3">Belongs to the small heat shock protein (HSP20) family.</text>
</comment>
<accession>A0A9W7DD60</accession>
<gene>
    <name evidence="6" type="ORF">Amon01_000075500</name>
</gene>
<dbReference type="CDD" id="cd06464">
    <property type="entry name" value="ACD_sHsps-like"/>
    <property type="match status" value="1"/>
</dbReference>
<evidence type="ECO:0000313" key="7">
    <source>
        <dbReference type="Proteomes" id="UP001165063"/>
    </source>
</evidence>
<feature type="domain" description="SHSP" evidence="5">
    <location>
        <begin position="106"/>
        <end position="224"/>
    </location>
</feature>
<dbReference type="OrthoDB" id="5511210at2759"/>
<dbReference type="Gene3D" id="2.60.40.790">
    <property type="match status" value="1"/>
</dbReference>
<dbReference type="Proteomes" id="UP001165063">
    <property type="component" value="Unassembled WGS sequence"/>
</dbReference>
<dbReference type="InterPro" id="IPR002068">
    <property type="entry name" value="A-crystallin/Hsp20_dom"/>
</dbReference>
<dbReference type="Pfam" id="PF00011">
    <property type="entry name" value="HSP20"/>
    <property type="match status" value="1"/>
</dbReference>
<dbReference type="PROSITE" id="PS01031">
    <property type="entry name" value="SHSP"/>
    <property type="match status" value="1"/>
</dbReference>
<organism evidence="6 7">
    <name type="scientific">Ambrosiozyma monospora</name>
    <name type="common">Yeast</name>
    <name type="synonym">Endomycopsis monosporus</name>
    <dbReference type="NCBI Taxonomy" id="43982"/>
    <lineage>
        <taxon>Eukaryota</taxon>
        <taxon>Fungi</taxon>
        <taxon>Dikarya</taxon>
        <taxon>Ascomycota</taxon>
        <taxon>Saccharomycotina</taxon>
        <taxon>Pichiomycetes</taxon>
        <taxon>Pichiales</taxon>
        <taxon>Pichiaceae</taxon>
        <taxon>Ambrosiozyma</taxon>
    </lineage>
</organism>
<keyword evidence="7" id="KW-1185">Reference proteome</keyword>
<name>A0A9W7DD60_AMBMO</name>
<feature type="compositionally biased region" description="Low complexity" evidence="4">
    <location>
        <begin position="39"/>
        <end position="50"/>
    </location>
</feature>
<evidence type="ECO:0000313" key="6">
    <source>
        <dbReference type="EMBL" id="GMG19806.1"/>
    </source>
</evidence>
<evidence type="ECO:0000259" key="5">
    <source>
        <dbReference type="PROSITE" id="PS01031"/>
    </source>
</evidence>
<dbReference type="PANTHER" id="PTHR11527">
    <property type="entry name" value="HEAT-SHOCK PROTEIN 20 FAMILY MEMBER"/>
    <property type="match status" value="1"/>
</dbReference>
<keyword evidence="1" id="KW-0346">Stress response</keyword>
<dbReference type="SUPFAM" id="SSF49764">
    <property type="entry name" value="HSP20-like chaperones"/>
    <property type="match status" value="1"/>
</dbReference>
<dbReference type="InterPro" id="IPR031107">
    <property type="entry name" value="Small_HSP"/>
</dbReference>
<comment type="caution">
    <text evidence="6">The sequence shown here is derived from an EMBL/GenBank/DDBJ whole genome shotgun (WGS) entry which is preliminary data.</text>
</comment>
<dbReference type="EMBL" id="BSXU01000210">
    <property type="protein sequence ID" value="GMG19806.1"/>
    <property type="molecule type" value="Genomic_DNA"/>
</dbReference>
<evidence type="ECO:0000256" key="1">
    <source>
        <dbReference type="ARBA" id="ARBA00023016"/>
    </source>
</evidence>
<feature type="region of interest" description="Disordered" evidence="4">
    <location>
        <begin position="221"/>
        <end position="252"/>
    </location>
</feature>
<evidence type="ECO:0000256" key="4">
    <source>
        <dbReference type="SAM" id="MobiDB-lite"/>
    </source>
</evidence>
<proteinExistence type="inferred from homology"/>
<feature type="region of interest" description="Disordered" evidence="4">
    <location>
        <begin position="32"/>
        <end position="78"/>
    </location>
</feature>
<protein>
    <submittedName>
        <fullName evidence="6">Unnamed protein product</fullName>
    </submittedName>
</protein>
<evidence type="ECO:0000256" key="3">
    <source>
        <dbReference type="RuleBase" id="RU003616"/>
    </source>
</evidence>
<sequence length="252" mass="28261">MSMFRYNDPFFNFFDNVHREVQQMNNLFDDPFFSNRYGSEQQPQQQSIESSKNKNDSDNTTSSNKDNADASKQVTSTQVPQKRVIPFFGSSFFNDDDPFFGGSLSNYATKFTPPVDIHENDRSYDLSLAIPGATKDHVTIDFNTDTNELIVKGEVPEKKVEEKDDNGKLVYSEMSSGSFQRVFRLPKSVDGKAIDAQFENGVLSLSVPKVEEEKKNTLHRINIGGAGAAKEEGVNDTRNVSKHTGGDTEMKN</sequence>
<dbReference type="InterPro" id="IPR008978">
    <property type="entry name" value="HSP20-like_chaperone"/>
</dbReference>